<dbReference type="InterPro" id="IPR052042">
    <property type="entry name" value="Tail_sheath_structural"/>
</dbReference>
<reference evidence="4 5" key="1">
    <citation type="submission" date="2018-09" db="EMBL/GenBank/DDBJ databases">
        <title>Roseovarius spongiae sp. nov., isolated from a marine sponge.</title>
        <authorList>
            <person name="Zhuang L."/>
            <person name="Luo L."/>
        </authorList>
    </citation>
    <scope>NUCLEOTIDE SEQUENCE [LARGE SCALE GENOMIC DNA]</scope>
    <source>
        <strain evidence="4 5">HN-E21</strain>
    </source>
</reference>
<comment type="similarity">
    <text evidence="1">Belongs to the myoviridae tail sheath protein family.</text>
</comment>
<comment type="caution">
    <text evidence="4">The sequence shown here is derived from an EMBL/GenBank/DDBJ whole genome shotgun (WGS) entry which is preliminary data.</text>
</comment>
<evidence type="ECO:0000259" key="3">
    <source>
        <dbReference type="Pfam" id="PF17482"/>
    </source>
</evidence>
<dbReference type="RefSeq" id="WP_121165822.1">
    <property type="nucleotide sequence ID" value="NZ_RAPE01000002.1"/>
</dbReference>
<organism evidence="4 5">
    <name type="scientific">Roseovarius spongiae</name>
    <dbReference type="NCBI Taxonomy" id="2320272"/>
    <lineage>
        <taxon>Bacteria</taxon>
        <taxon>Pseudomonadati</taxon>
        <taxon>Pseudomonadota</taxon>
        <taxon>Alphaproteobacteria</taxon>
        <taxon>Rhodobacterales</taxon>
        <taxon>Roseobacteraceae</taxon>
        <taxon>Roseovarius</taxon>
    </lineage>
</organism>
<feature type="domain" description="Tail sheath protein C-terminal" evidence="3">
    <location>
        <begin position="573"/>
        <end position="677"/>
    </location>
</feature>
<keyword evidence="5" id="KW-1185">Reference proteome</keyword>
<dbReference type="OrthoDB" id="9767864at2"/>
<evidence type="ECO:0000313" key="4">
    <source>
        <dbReference type="EMBL" id="RKF14895.1"/>
    </source>
</evidence>
<dbReference type="Pfam" id="PF17482">
    <property type="entry name" value="Phage_sheath_1C"/>
    <property type="match status" value="1"/>
</dbReference>
<feature type="domain" description="Tail sheath protein subtilisin-like" evidence="2">
    <location>
        <begin position="401"/>
        <end position="568"/>
    </location>
</feature>
<dbReference type="AlphaFoldDB" id="A0A3A8B9H2"/>
<dbReference type="EMBL" id="RAPE01000002">
    <property type="protein sequence ID" value="RKF14895.1"/>
    <property type="molecule type" value="Genomic_DNA"/>
</dbReference>
<dbReference type="InterPro" id="IPR035089">
    <property type="entry name" value="Phage_sheath_subtilisin"/>
</dbReference>
<sequence length="687" mass="72481">MAEYLAPGVFTEEVDLKPPAIEAVSTSTTGMVGHAVRGPEFGPPVLVTNMLQFRQRFGGPLPAAAGTAGEMFYAAQGFFANGGRRLYVMRALGPTASASEFATEGGMITRLAAGADATVGTPDIRVRSTLGLGAGTALTLSHVADGVTYASSAQTIAAGGIDAGTGDVTLSANIDISPAGPTEFPARSSWVSSDLATLDADGIPQTGARPSSVTFAAAEPGAWGDNIVVTTQRVVAARGVADDFVGVPAVDDTRIRLLSAAGFYVNAWVQIDRGPDADKMLRRVTAVNGAIVTLEGPAVATVAPVAPATETVLTVQEFALSASYDGVTETYDALTLENVPGKFVVDRINQESALLRVDPASVPGDANPLNFPTGDDGLTLLATTAGVDDAPTALEVRGTDGGPGARTGLRALEEVEDISIIAVPGWGDSSVQGAMIEQCERMRYRVALLDPEVTGGAVPSLTDIQSQRLRFDTKYAAIYYPRIIIRDAADQPRAIGPSGHMAGLCARIDNERGVFKSPGNEVMRNLTDLEVIVTKGEHEILNPRPNNINVIRDLRPDGLGIRIYGARCITSLADWKYLAVRRLFIAIERSLELGTQWAVLEPNNPRLWDRLVGSVDAFLTQQWRAGALLGVKKEDSFYVRCGLSTMTLQNIDSGELVMEVGIAPVKPAEFVIIRISQTPSGSFSSEA</sequence>
<evidence type="ECO:0000256" key="1">
    <source>
        <dbReference type="ARBA" id="ARBA00008005"/>
    </source>
</evidence>
<evidence type="ECO:0008006" key="6">
    <source>
        <dbReference type="Google" id="ProtNLM"/>
    </source>
</evidence>
<dbReference type="Proteomes" id="UP000281128">
    <property type="component" value="Unassembled WGS sequence"/>
</dbReference>
<dbReference type="Pfam" id="PF04984">
    <property type="entry name" value="Phage_sheath_1"/>
    <property type="match status" value="1"/>
</dbReference>
<dbReference type="InterPro" id="IPR020287">
    <property type="entry name" value="Tail_sheath_C"/>
</dbReference>
<protein>
    <recommendedName>
        <fullName evidence="6">Phage tail sheath family protein</fullName>
    </recommendedName>
</protein>
<proteinExistence type="inferred from homology"/>
<dbReference type="PANTHER" id="PTHR35861">
    <property type="match status" value="1"/>
</dbReference>
<accession>A0A3A8B9H2</accession>
<dbReference type="PANTHER" id="PTHR35861:SF1">
    <property type="entry name" value="PHAGE TAIL SHEATH PROTEIN"/>
    <property type="match status" value="1"/>
</dbReference>
<gene>
    <name evidence="4" type="ORF">D6850_08475</name>
</gene>
<evidence type="ECO:0000259" key="2">
    <source>
        <dbReference type="Pfam" id="PF04984"/>
    </source>
</evidence>
<dbReference type="Gene3D" id="3.40.50.11780">
    <property type="match status" value="2"/>
</dbReference>
<evidence type="ECO:0000313" key="5">
    <source>
        <dbReference type="Proteomes" id="UP000281128"/>
    </source>
</evidence>
<name>A0A3A8B9H2_9RHOB</name>